<evidence type="ECO:0000256" key="2">
    <source>
        <dbReference type="ARBA" id="ARBA00006720"/>
    </source>
</evidence>
<feature type="compositionally biased region" description="Polar residues" evidence="14">
    <location>
        <begin position="41"/>
        <end position="51"/>
    </location>
</feature>
<evidence type="ECO:0000313" key="16">
    <source>
        <dbReference type="EMBL" id="PTB40459.1"/>
    </source>
</evidence>
<keyword evidence="8" id="KW-0862">Zinc</keyword>
<evidence type="ECO:0000256" key="10">
    <source>
        <dbReference type="ARBA" id="ARBA00023010"/>
    </source>
</evidence>
<keyword evidence="7" id="KW-0999">Mitochondrion inner membrane</keyword>
<gene>
    <name evidence="16" type="ORF">M441DRAFT_57984</name>
</gene>
<keyword evidence="7" id="KW-0472">Membrane</keyword>
<evidence type="ECO:0000256" key="9">
    <source>
        <dbReference type="ARBA" id="ARBA00022927"/>
    </source>
</evidence>
<dbReference type="Pfam" id="PF02953">
    <property type="entry name" value="zf-Tim10_DDP"/>
    <property type="match status" value="1"/>
</dbReference>
<keyword evidence="10" id="KW-0811">Translocation</keyword>
<name>A0A2T3Z6L9_TRIA4</name>
<reference evidence="16 17" key="1">
    <citation type="submission" date="2016-07" db="EMBL/GenBank/DDBJ databases">
        <title>Multiple horizontal gene transfer events from other fungi enriched the ability of initially mycotrophic Trichoderma (Ascomycota) to feed on dead plant biomass.</title>
        <authorList>
            <consortium name="DOE Joint Genome Institute"/>
            <person name="Aerts A."/>
            <person name="Atanasova L."/>
            <person name="Chenthamara K."/>
            <person name="Zhang J."/>
            <person name="Grujic M."/>
            <person name="Henrissat B."/>
            <person name="Kuo A."/>
            <person name="Salamov A."/>
            <person name="Lipzen A."/>
            <person name="Labutti K."/>
            <person name="Barry K."/>
            <person name="Miao Y."/>
            <person name="Rahimi M.J."/>
            <person name="Shen Q."/>
            <person name="Grigoriev I.V."/>
            <person name="Kubicek C.P."/>
            <person name="Druzhinina I.S."/>
        </authorList>
    </citation>
    <scope>NUCLEOTIDE SEQUENCE [LARGE SCALE GENOMIC DNA]</scope>
    <source>
        <strain evidence="16 17">CBS 433.97</strain>
    </source>
</reference>
<evidence type="ECO:0000256" key="3">
    <source>
        <dbReference type="ARBA" id="ARBA00020190"/>
    </source>
</evidence>
<keyword evidence="17" id="KW-1185">Reference proteome</keyword>
<dbReference type="GO" id="GO:0005743">
    <property type="term" value="C:mitochondrial inner membrane"/>
    <property type="evidence" value="ECO:0007669"/>
    <property type="project" value="UniProtKB-SubCell"/>
</dbReference>
<dbReference type="OrthoDB" id="274922at2759"/>
<dbReference type="InterPro" id="IPR035427">
    <property type="entry name" value="Tim10-like_dom_sf"/>
</dbReference>
<evidence type="ECO:0000256" key="7">
    <source>
        <dbReference type="ARBA" id="ARBA00022792"/>
    </source>
</evidence>
<protein>
    <recommendedName>
        <fullName evidence="4">Mitochondrial import inner membrane translocase subunit TIM10</fullName>
    </recommendedName>
    <alternativeName>
        <fullName evidence="3">Mitochondrial import inner membrane translocase subunit Tim10</fullName>
    </alternativeName>
</protein>
<dbReference type="SUPFAM" id="SSF144122">
    <property type="entry name" value="Tim10-like"/>
    <property type="match status" value="1"/>
</dbReference>
<evidence type="ECO:0000256" key="13">
    <source>
        <dbReference type="ARBA" id="ARBA00023186"/>
    </source>
</evidence>
<evidence type="ECO:0000256" key="5">
    <source>
        <dbReference type="ARBA" id="ARBA00022448"/>
    </source>
</evidence>
<keyword evidence="12" id="KW-1015">Disulfide bond</keyword>
<dbReference type="GO" id="GO:0045039">
    <property type="term" value="P:protein insertion into mitochondrial inner membrane"/>
    <property type="evidence" value="ECO:0007669"/>
    <property type="project" value="TreeGrafter"/>
</dbReference>
<evidence type="ECO:0000256" key="12">
    <source>
        <dbReference type="ARBA" id="ARBA00023157"/>
    </source>
</evidence>
<proteinExistence type="inferred from homology"/>
<comment type="similarity">
    <text evidence="2">Belongs to the small Tim family.</text>
</comment>
<evidence type="ECO:0000256" key="4">
    <source>
        <dbReference type="ARBA" id="ARBA00020709"/>
    </source>
</evidence>
<evidence type="ECO:0000256" key="8">
    <source>
        <dbReference type="ARBA" id="ARBA00022833"/>
    </source>
</evidence>
<keyword evidence="11" id="KW-0496">Mitochondrion</keyword>
<evidence type="ECO:0000256" key="11">
    <source>
        <dbReference type="ARBA" id="ARBA00023128"/>
    </source>
</evidence>
<dbReference type="PANTHER" id="PTHR11038:SF16">
    <property type="entry name" value="MITOCHONDRIAL IMPORT INNER MEMBRANE TRANSLOCASE SUBUNIT TIM10"/>
    <property type="match status" value="1"/>
</dbReference>
<dbReference type="Gene3D" id="1.10.287.810">
    <property type="entry name" value="Mitochondrial import inner membrane translocase subunit tim13 like domains"/>
    <property type="match status" value="1"/>
</dbReference>
<keyword evidence="9" id="KW-0653">Protein transport</keyword>
<dbReference type="PANTHER" id="PTHR11038">
    <property type="entry name" value="MITOCHONDRIAL IMPORT INNER MEMBRANE TRANSLOCASE SUBUNIT TIM10"/>
    <property type="match status" value="1"/>
</dbReference>
<evidence type="ECO:0000259" key="15">
    <source>
        <dbReference type="Pfam" id="PF02953"/>
    </source>
</evidence>
<keyword evidence="5" id="KW-0813">Transport</keyword>
<dbReference type="GO" id="GO:0046872">
    <property type="term" value="F:metal ion binding"/>
    <property type="evidence" value="ECO:0007669"/>
    <property type="project" value="UniProtKB-KW"/>
</dbReference>
<keyword evidence="13" id="KW-0143">Chaperone</keyword>
<dbReference type="EMBL" id="KZ679262">
    <property type="protein sequence ID" value="PTB40459.1"/>
    <property type="molecule type" value="Genomic_DNA"/>
</dbReference>
<evidence type="ECO:0000256" key="6">
    <source>
        <dbReference type="ARBA" id="ARBA00022723"/>
    </source>
</evidence>
<evidence type="ECO:0000313" key="17">
    <source>
        <dbReference type="Proteomes" id="UP000240493"/>
    </source>
</evidence>
<dbReference type="GO" id="GO:0015031">
    <property type="term" value="P:protein transport"/>
    <property type="evidence" value="ECO:0007669"/>
    <property type="project" value="UniProtKB-KW"/>
</dbReference>
<comment type="subcellular location">
    <subcellularLocation>
        <location evidence="1">Mitochondrion inner membrane</location>
        <topology evidence="1">Peripheral membrane protein</topology>
        <orientation evidence="1">Intermembrane side</orientation>
    </subcellularLocation>
</comment>
<sequence>MEILLLKEPIQIASPKPQPCDDIKTNRPFPHLGQKQDKAPKTTSYQTSESPPYTPFSLAFSQISTTMSFLGIGRPQPTSEQKIAAVEGEMRMMADTYNRLQKTCQKKCVPSDYREGELNKGESVCLDRCTAKFLDTSMKISEIMQQQGQAMGGGPQGGPGGLF</sequence>
<evidence type="ECO:0000256" key="1">
    <source>
        <dbReference type="ARBA" id="ARBA00004137"/>
    </source>
</evidence>
<dbReference type="AlphaFoldDB" id="A0A2T3Z6L9"/>
<evidence type="ECO:0000256" key="14">
    <source>
        <dbReference type="SAM" id="MobiDB-lite"/>
    </source>
</evidence>
<dbReference type="InterPro" id="IPR004217">
    <property type="entry name" value="Tim10-like"/>
</dbReference>
<keyword evidence="6" id="KW-0479">Metal-binding</keyword>
<feature type="domain" description="Tim10-like" evidence="15">
    <location>
        <begin position="84"/>
        <end position="146"/>
    </location>
</feature>
<feature type="region of interest" description="Disordered" evidence="14">
    <location>
        <begin position="1"/>
        <end position="53"/>
    </location>
</feature>
<dbReference type="STRING" id="1042311.A0A2T3Z6L9"/>
<organism evidence="16 17">
    <name type="scientific">Trichoderma asperellum (strain ATCC 204424 / CBS 433.97 / NBRC 101777)</name>
    <dbReference type="NCBI Taxonomy" id="1042311"/>
    <lineage>
        <taxon>Eukaryota</taxon>
        <taxon>Fungi</taxon>
        <taxon>Dikarya</taxon>
        <taxon>Ascomycota</taxon>
        <taxon>Pezizomycotina</taxon>
        <taxon>Sordariomycetes</taxon>
        <taxon>Hypocreomycetidae</taxon>
        <taxon>Hypocreales</taxon>
        <taxon>Hypocreaceae</taxon>
        <taxon>Trichoderma</taxon>
    </lineage>
</organism>
<accession>A0A2T3Z6L9</accession>
<dbReference type="Proteomes" id="UP000240493">
    <property type="component" value="Unassembled WGS sequence"/>
</dbReference>